<evidence type="ECO:0000313" key="2">
    <source>
        <dbReference type="Proteomes" id="UP000198505"/>
    </source>
</evidence>
<proteinExistence type="predicted"/>
<dbReference type="EMBL" id="FOGS01000008">
    <property type="protein sequence ID" value="SES15173.1"/>
    <property type="molecule type" value="Genomic_DNA"/>
</dbReference>
<dbReference type="AlphaFoldDB" id="A0A1H9V1L5"/>
<dbReference type="RefSeq" id="WP_092828301.1">
    <property type="nucleotide sequence ID" value="NZ_FOGS01000008.1"/>
</dbReference>
<name>A0A1H9V1L5_9GAMM</name>
<dbReference type="Gene3D" id="1.25.40.10">
    <property type="entry name" value="Tetratricopeptide repeat domain"/>
    <property type="match status" value="1"/>
</dbReference>
<protein>
    <recommendedName>
        <fullName evidence="3">Tetratricopeptide repeat-containing protein</fullName>
    </recommendedName>
</protein>
<sequence>MGWLKKIHEWLLKKPKDTQPRKAMNVNVAVKPPTAQDETISFLHKEATAAINEKDFEGAVEHLQKAYAMMVETRTDYSIERYLRLPNYLQQAGRMEEAEATFQEMLSTWQQGNEKASIHNQMRIAYGREKRFDIASVHGMHSILWRCISYTEHRTPLPKEEWATLEHWQPEVEKLLKRTKQTELLDQVLDKVQVFLANPDRDQLKKTADEIETIIQAR</sequence>
<gene>
    <name evidence="1" type="ORF">SAMN04487958_10810</name>
</gene>
<accession>A0A1H9V1L5</accession>
<dbReference type="SUPFAM" id="SSF48452">
    <property type="entry name" value="TPR-like"/>
    <property type="match status" value="1"/>
</dbReference>
<keyword evidence="2" id="KW-1185">Reference proteome</keyword>
<organism evidence="1 2">
    <name type="scientific">Vreelandella subterranea</name>
    <dbReference type="NCBI Taxonomy" id="416874"/>
    <lineage>
        <taxon>Bacteria</taxon>
        <taxon>Pseudomonadati</taxon>
        <taxon>Pseudomonadota</taxon>
        <taxon>Gammaproteobacteria</taxon>
        <taxon>Oceanospirillales</taxon>
        <taxon>Halomonadaceae</taxon>
        <taxon>Vreelandella</taxon>
    </lineage>
</organism>
<evidence type="ECO:0000313" key="1">
    <source>
        <dbReference type="EMBL" id="SES15173.1"/>
    </source>
</evidence>
<dbReference type="InterPro" id="IPR011990">
    <property type="entry name" value="TPR-like_helical_dom_sf"/>
</dbReference>
<dbReference type="STRING" id="416874.SAMN04487958_10810"/>
<dbReference type="Proteomes" id="UP000198505">
    <property type="component" value="Unassembled WGS sequence"/>
</dbReference>
<evidence type="ECO:0008006" key="3">
    <source>
        <dbReference type="Google" id="ProtNLM"/>
    </source>
</evidence>
<reference evidence="2" key="1">
    <citation type="submission" date="2016-10" db="EMBL/GenBank/DDBJ databases">
        <authorList>
            <person name="Varghese N."/>
            <person name="Submissions S."/>
        </authorList>
    </citation>
    <scope>NUCLEOTIDE SEQUENCE [LARGE SCALE GENOMIC DNA]</scope>
    <source>
        <strain evidence="2">CGMCC 1.6495</strain>
    </source>
</reference>